<gene>
    <name evidence="2" type="ORF">B0487_2167</name>
</gene>
<organism evidence="2 3">
    <name type="scientific">Bifidobacterium adolescentis</name>
    <dbReference type="NCBI Taxonomy" id="1680"/>
    <lineage>
        <taxon>Bacteria</taxon>
        <taxon>Bacillati</taxon>
        <taxon>Actinomycetota</taxon>
        <taxon>Actinomycetes</taxon>
        <taxon>Bifidobacteriales</taxon>
        <taxon>Bifidobacteriaceae</taxon>
        <taxon>Bifidobacterium</taxon>
    </lineage>
</organism>
<dbReference type="RefSeq" id="WP_085393593.1">
    <property type="nucleotide sequence ID" value="NZ_LNKD01000008.1"/>
</dbReference>
<feature type="compositionally biased region" description="Basic and acidic residues" evidence="1">
    <location>
        <begin position="863"/>
        <end position="873"/>
    </location>
</feature>
<name>A0A1X2YR86_BIFAD</name>
<proteinExistence type="predicted"/>
<evidence type="ECO:0000256" key="1">
    <source>
        <dbReference type="SAM" id="MobiDB-lite"/>
    </source>
</evidence>
<sequence>MARDGFYRPESFISPGSEYGLLRAATPDRTVWLYAKIPWTSALLDGAGDSKRKEAEQSFMAFFDGLAGEVSVAGMRYRDILKSEYREFHLLTGSMPIPYRPPVMQQDDLKSYQAYYYRNLNVCKQFAVIGVPLKLGGEAGRKGRKQSLLRKVTTKFNQLSFSMANGYAMFEEYLPDAHRIERIMLNAGLIPFTVMEESEREQLVAMMETWWVSRASASALPIIAENDHLHFFPNSKVCQNAKRLYDEGIDCDQWNIDSEYPASICFARTTQFAQSDITDPSNLWIAKLMEVATAGGANAVGTSIRGKVEPGKVTADTIRRNARTIDENIKERYQHGREASADMTDLKYRLDYKKAIYNSPEMPPSIIDLSVATCVAGNAQMAVDSLQNIQNFEFTNLTTANEQLMAFKSMQACSPVRMTPYEIHWSATCVAGGGVSSFAKAGDDTGALVGLTEANRQPVYVGTTTVQDKDTRPGILVIGETGSGKSMLLVSLFLQWMLIDSRSGKGKTPCILVNPKEGNDFEDAVLSRNGTVLRMDSDIADGTFDPYNVLRSEEEAKDMAAIMISDILKPNGDTSYELTVKAMLDYGYKKGGRCCGTILYKAATDFRALQQAGKDPSQYNLYPDTLDVFKLITMSVNTNQSLRLIFGTNDNVAPLRVSQNLTLINAGDRSMIPEPGAENTVTGRIQRWVLRMIVFGAGAAVSERDGMVGIDEAWAILGEDKGAAKVNEWMRTARSRRFTPVFASQKVKEFINAGMTGGIGRAFLLALDDPIQDSPARDALRLLQIEDSGNRIRSRMSMGDTKENDEPNWAGMRRLRIKDKETGKDKTIRGAVAYFKDSSKQPVPVEVIIPPDLLKEISTTATDKIRREEEKKKAMQASETQEGQEQ</sequence>
<evidence type="ECO:0000313" key="2">
    <source>
        <dbReference type="EMBL" id="OSG84680.1"/>
    </source>
</evidence>
<accession>A0A1X2YR86</accession>
<dbReference type="SUPFAM" id="SSF52540">
    <property type="entry name" value="P-loop containing nucleoside triphosphate hydrolases"/>
    <property type="match status" value="1"/>
</dbReference>
<feature type="compositionally biased region" description="Polar residues" evidence="1">
    <location>
        <begin position="877"/>
        <end position="886"/>
    </location>
</feature>
<dbReference type="InterPro" id="IPR027417">
    <property type="entry name" value="P-loop_NTPase"/>
</dbReference>
<dbReference type="AlphaFoldDB" id="A0A1X2YR86"/>
<feature type="region of interest" description="Disordered" evidence="1">
    <location>
        <begin position="858"/>
        <end position="886"/>
    </location>
</feature>
<dbReference type="PROSITE" id="PS00675">
    <property type="entry name" value="SIGMA54_INTERACT_1"/>
    <property type="match status" value="1"/>
</dbReference>
<dbReference type="InterPro" id="IPR025662">
    <property type="entry name" value="Sigma_54_int_dom_ATP-bd_1"/>
</dbReference>
<comment type="caution">
    <text evidence="2">The sequence shown here is derived from an EMBL/GenBank/DDBJ whole genome shotgun (WGS) entry which is preliminary data.</text>
</comment>
<dbReference type="Gene3D" id="3.40.50.300">
    <property type="entry name" value="P-loop containing nucleotide triphosphate hydrolases"/>
    <property type="match status" value="1"/>
</dbReference>
<reference evidence="2 3" key="1">
    <citation type="journal article" date="2016" name="Sci. Rep.">
        <title>Evaluation of genetic diversity among strains of the human gut commensal Bifidobacterium adolescentis.</title>
        <authorList>
            <person name="Duranti S."/>
            <person name="Milani C."/>
            <person name="Lugli G.A."/>
            <person name="Mancabelli L."/>
            <person name="Turroni F."/>
            <person name="Ferrario C."/>
            <person name="Mangifesta M."/>
            <person name="Viappiani A."/>
            <person name="Sanchez B."/>
            <person name="Margolles A."/>
            <person name="van Sinderen D."/>
            <person name="Ventura M."/>
        </authorList>
    </citation>
    <scope>NUCLEOTIDE SEQUENCE [LARGE SCALE GENOMIC DNA]</scope>
    <source>
        <strain evidence="2 3">487B</strain>
    </source>
</reference>
<dbReference type="EMBL" id="LNKD01000008">
    <property type="protein sequence ID" value="OSG84680.1"/>
    <property type="molecule type" value="Genomic_DNA"/>
</dbReference>
<dbReference type="Proteomes" id="UP000193377">
    <property type="component" value="Unassembled WGS sequence"/>
</dbReference>
<evidence type="ECO:0000313" key="3">
    <source>
        <dbReference type="Proteomes" id="UP000193377"/>
    </source>
</evidence>
<protein>
    <submittedName>
        <fullName evidence="2">FtsK/SpoIIIE family protein</fullName>
    </submittedName>
</protein>